<dbReference type="Proteomes" id="UP000291485">
    <property type="component" value="Unassembled WGS sequence"/>
</dbReference>
<gene>
    <name evidence="2" type="ORF">EZ449_14335</name>
</gene>
<dbReference type="InterPro" id="IPR044023">
    <property type="entry name" value="Ig_7"/>
</dbReference>
<dbReference type="OrthoDB" id="101122at2"/>
<evidence type="ECO:0000313" key="2">
    <source>
        <dbReference type="EMBL" id="TCD07707.1"/>
    </source>
</evidence>
<dbReference type="RefSeq" id="WP_131559967.1">
    <property type="nucleotide sequence ID" value="NZ_SJSN01000010.1"/>
</dbReference>
<proteinExistence type="predicted"/>
<accession>A0A4R0P260</accession>
<protein>
    <recommendedName>
        <fullName evidence="1">Ig-like domain-containing protein</fullName>
    </recommendedName>
</protein>
<evidence type="ECO:0000259" key="1">
    <source>
        <dbReference type="Pfam" id="PF19081"/>
    </source>
</evidence>
<dbReference type="Pfam" id="PF19081">
    <property type="entry name" value="Ig_7"/>
    <property type="match status" value="1"/>
</dbReference>
<comment type="caution">
    <text evidence="2">The sequence shown here is derived from an EMBL/GenBank/DDBJ whole genome shotgun (WGS) entry which is preliminary data.</text>
</comment>
<evidence type="ECO:0000313" key="3">
    <source>
        <dbReference type="Proteomes" id="UP000291485"/>
    </source>
</evidence>
<dbReference type="EMBL" id="SJSN01000010">
    <property type="protein sequence ID" value="TCD07707.1"/>
    <property type="molecule type" value="Genomic_DNA"/>
</dbReference>
<feature type="domain" description="Ig-like" evidence="1">
    <location>
        <begin position="663"/>
        <end position="740"/>
    </location>
</feature>
<reference evidence="2 3" key="1">
    <citation type="submission" date="2019-02" db="EMBL/GenBank/DDBJ databases">
        <title>Pedobacter sp. RP-3-11 sp. nov., isolated from Arctic soil.</title>
        <authorList>
            <person name="Dahal R.H."/>
        </authorList>
    </citation>
    <scope>NUCLEOTIDE SEQUENCE [LARGE SCALE GENOMIC DNA]</scope>
    <source>
        <strain evidence="2 3">RP-3-11</strain>
    </source>
</reference>
<organism evidence="2 3">
    <name type="scientific">Pedobacter frigidisoli</name>
    <dbReference type="NCBI Taxonomy" id="2530455"/>
    <lineage>
        <taxon>Bacteria</taxon>
        <taxon>Pseudomonadati</taxon>
        <taxon>Bacteroidota</taxon>
        <taxon>Sphingobacteriia</taxon>
        <taxon>Sphingobacteriales</taxon>
        <taxon>Sphingobacteriaceae</taxon>
        <taxon>Pedobacter</taxon>
    </lineage>
</organism>
<sequence>MGNKITLTLIILFFSVRFTLAQNITITNSLGGTYCAGSNFTVSFSITGSVWYSDNKFSIQLSDANGTFPADNSSRLIGNIQQMSGGTIVGTIPKAALSGSTYRVRVVSSNSVQYSLSSGAITINSMASPPTVSTPVNYAQCSSASPLSATPSAGGTLIWLDSTNGSVGGTSDFLAATYVEGFTTNPSSNKAMTFRTIAANVTITSVDFTIPANQAVNNLVLGIFNAQGSLLASSTTTTSQTAGSTPIKINNVFNYVITSPGNYMIGIVSGLGNLGKDPSNSYPINEASNSVSITGTTINGERVFNNVVFNLGSGSNVAPTPATTTFGSKIYYVKQILGGCSSDASAVIVNIAALAKPTVTTPISYTQFASAIPLSAMALSGASLYWSSSLNGSYTSTPITPSTSVIGTSVFYVKQMLGSCLSDAESITVNITNIAHPTVVSPVNYCLNSGASPLTATTTVPGAVLNWYTEATGSTSIGGTNTYTNTQYADNTHNNKALKFTTLKANVTVVSVDFFIPQDQTVSNVRLGIYTSTGTLLSQSLQTISQSAPNGSGAVRITAQFDYQISSAGDYLIMLSQGGGNFGSGSAGSYPLTEPSNRVSITGFNNGNLFNNLTFKSTPVRLSAAPIPLTSVAGTTSYYVTQSLSGSESAVSTINVIISNTASPTVSGTTPASRCGTGSVTLSASISAGSANWYSSLSGGTLLYTGLSYNINNLSVTTTYFVQATNGSCSSERVPVTATISTNTWTGAVSKVWSNAGNWNSCGIPGVGASVIVPVVTNYPELDVDVTLANLELQASARIYINGKTLTLGVANISSSLTGAGTISGTSGSSLVINGQYSPTLRFDQSTPGVTNTLRNITVNTSGQSLTLANALNVTELVNVSAGTLVSAGLLTLKSTSVLSANIGTLSAGADITGIVNIESYFHGGLNGSTPLQNYWRGTRMVSSPINDATLANKTFKQLQNFMIITGAGSSSNGFDPGNYQRPNATTVTRFNEVPSKQAFTELANIHESSAPGDGFFLFFRGDRTNYQVTNGFGILSRIDAPNLVYAVADPVTVTYSGPINKGTITKSVTNSANIGDAYNGYNVIGNPYPSALDFSKLLATNSGKIDDFAIVIKPGGGQVTHSGGYSTIGWTGFVQAGQAFYVKALTNTTLSFLETHKAGSIATPARLLSTPNGSLDQVKLMGANNSVLADASTSLRMELANAIDKEDVVVVFQKGNSGSYGGYDALHGAASIVELSTLSEDGESLAINFMPEVKDVKQVRLFVNNNETGLVKLKFTDLNAVYDHRLYLIDNFLNKKINVLEDAEYSFTIDKSQPTSFGSSRLVLVLEPETFPFKLTSFQADKSGTSASLQWQVQNEKLGIAYELERSADGKEFSRLRSVNGSFNGSGYGTYTQVDSQPFTGVNYYRIKLVEKTGRITYSSGETLDFTRRNFNGSLFQVYPTITDNLLTIELDPAIKDYKIAVSILNMSGASVMSNSSLEQRVGELSSGVYIVVVRDAQNGAKIGASKFIRK</sequence>
<keyword evidence="3" id="KW-1185">Reference proteome</keyword>
<name>A0A4R0P260_9SPHI</name>